<feature type="region of interest" description="Disordered" evidence="1">
    <location>
        <begin position="140"/>
        <end position="192"/>
    </location>
</feature>
<evidence type="ECO:0000256" key="1">
    <source>
        <dbReference type="SAM" id="MobiDB-lite"/>
    </source>
</evidence>
<accession>A0A9N9GYV5</accession>
<feature type="region of interest" description="Disordered" evidence="1">
    <location>
        <begin position="250"/>
        <end position="272"/>
    </location>
</feature>
<proteinExistence type="predicted"/>
<name>A0A9N9GYV5_FUNMO</name>
<organism evidence="2 3">
    <name type="scientific">Funneliformis mosseae</name>
    <name type="common">Endomycorrhizal fungus</name>
    <name type="synonym">Glomus mosseae</name>
    <dbReference type="NCBI Taxonomy" id="27381"/>
    <lineage>
        <taxon>Eukaryota</taxon>
        <taxon>Fungi</taxon>
        <taxon>Fungi incertae sedis</taxon>
        <taxon>Mucoromycota</taxon>
        <taxon>Glomeromycotina</taxon>
        <taxon>Glomeromycetes</taxon>
        <taxon>Glomerales</taxon>
        <taxon>Glomeraceae</taxon>
        <taxon>Funneliformis</taxon>
    </lineage>
</organism>
<gene>
    <name evidence="2" type="ORF">FMOSSE_LOCUS11152</name>
</gene>
<protein>
    <submittedName>
        <fullName evidence="2">11238_t:CDS:1</fullName>
    </submittedName>
</protein>
<evidence type="ECO:0000313" key="2">
    <source>
        <dbReference type="EMBL" id="CAG8644276.1"/>
    </source>
</evidence>
<sequence>MTTAQSAQLLAFYHVTAIEDWTCYNVTNYYNAKMEQKERKKILDRIKKDLQTVEESNLFDMLRKRKAREILDDWKRKLDYSSAVFDAWCKLFRLNWVSSRSLENGSDNAFVNVGHLHVNQLNQLATGSCATLHDNRCMKHHRDSNNEEEIPSTEEVTAPSKKIKTTIEDGERRTPSERIVEDKPSGSAEDVSPDVSTEAFPVIFFSFRLSYDMHKLVSNLYWDTAFLQDKIDAFFQSPPDVVKDVKAKSRKHRSMKDTRSKISTKGVKRNKSRNQNIVVDASQSTSDEFENIDKPIDNPVKIKEKIIL</sequence>
<dbReference type="EMBL" id="CAJVPP010004134">
    <property type="protein sequence ID" value="CAG8644276.1"/>
    <property type="molecule type" value="Genomic_DNA"/>
</dbReference>
<keyword evidence="3" id="KW-1185">Reference proteome</keyword>
<feature type="compositionally biased region" description="Basic and acidic residues" evidence="1">
    <location>
        <begin position="165"/>
        <end position="184"/>
    </location>
</feature>
<evidence type="ECO:0000313" key="3">
    <source>
        <dbReference type="Proteomes" id="UP000789375"/>
    </source>
</evidence>
<comment type="caution">
    <text evidence="2">The sequence shown here is derived from an EMBL/GenBank/DDBJ whole genome shotgun (WGS) entry which is preliminary data.</text>
</comment>
<reference evidence="2" key="1">
    <citation type="submission" date="2021-06" db="EMBL/GenBank/DDBJ databases">
        <authorList>
            <person name="Kallberg Y."/>
            <person name="Tangrot J."/>
            <person name="Rosling A."/>
        </authorList>
    </citation>
    <scope>NUCLEOTIDE SEQUENCE</scope>
    <source>
        <strain evidence="2">87-6 pot B 2015</strain>
    </source>
</reference>
<dbReference type="AlphaFoldDB" id="A0A9N9GYV5"/>
<dbReference type="Proteomes" id="UP000789375">
    <property type="component" value="Unassembled WGS sequence"/>
</dbReference>